<proteinExistence type="inferred from homology"/>
<keyword evidence="9" id="KW-0472">Membrane</keyword>
<organism evidence="14 15">
    <name type="scientific">Genlisea aurea</name>
    <dbReference type="NCBI Taxonomy" id="192259"/>
    <lineage>
        <taxon>Eukaryota</taxon>
        <taxon>Viridiplantae</taxon>
        <taxon>Streptophyta</taxon>
        <taxon>Embryophyta</taxon>
        <taxon>Tracheophyta</taxon>
        <taxon>Spermatophyta</taxon>
        <taxon>Magnoliopsida</taxon>
        <taxon>eudicotyledons</taxon>
        <taxon>Gunneridae</taxon>
        <taxon>Pentapetalae</taxon>
        <taxon>asterids</taxon>
        <taxon>lamiids</taxon>
        <taxon>Lamiales</taxon>
        <taxon>Lentibulariaceae</taxon>
        <taxon>Genlisea</taxon>
    </lineage>
</organism>
<dbReference type="OrthoDB" id="2016498at2759"/>
<reference evidence="14 15" key="1">
    <citation type="journal article" date="2013" name="BMC Genomics">
        <title>The miniature genome of a carnivorous plant Genlisea aurea contains a low number of genes and short non-coding sequences.</title>
        <authorList>
            <person name="Leushkin E.V."/>
            <person name="Sutormin R.A."/>
            <person name="Nabieva E.R."/>
            <person name="Penin A.A."/>
            <person name="Kondrashov A.S."/>
            <person name="Logacheva M.D."/>
        </authorList>
    </citation>
    <scope>NUCLEOTIDE SEQUENCE [LARGE SCALE GENOMIC DNA]</scope>
</reference>
<comment type="subcellular location">
    <subcellularLocation>
        <location evidence="1">Membrane</location>
        <topology evidence="1">Single-pass type II membrane protein</topology>
    </subcellularLocation>
</comment>
<evidence type="ECO:0000256" key="13">
    <source>
        <dbReference type="ARBA" id="ARBA00030350"/>
    </source>
</evidence>
<gene>
    <name evidence="14" type="ORF">M569_07044</name>
</gene>
<dbReference type="InterPro" id="IPR019378">
    <property type="entry name" value="GDP-Fuc_O-FucTrfase"/>
</dbReference>
<feature type="non-terminal residue" evidence="14">
    <location>
        <position position="1"/>
    </location>
</feature>
<keyword evidence="5" id="KW-0808">Transferase</keyword>
<evidence type="ECO:0000256" key="6">
    <source>
        <dbReference type="ARBA" id="ARBA00022692"/>
    </source>
</evidence>
<dbReference type="Pfam" id="PF10250">
    <property type="entry name" value="O-FucT"/>
    <property type="match status" value="1"/>
</dbReference>
<keyword evidence="7" id="KW-0735">Signal-anchor</keyword>
<evidence type="ECO:0000313" key="14">
    <source>
        <dbReference type="EMBL" id="EPS67731.1"/>
    </source>
</evidence>
<evidence type="ECO:0000256" key="1">
    <source>
        <dbReference type="ARBA" id="ARBA00004606"/>
    </source>
</evidence>
<evidence type="ECO:0000256" key="3">
    <source>
        <dbReference type="ARBA" id="ARBA00007737"/>
    </source>
</evidence>
<keyword evidence="11" id="KW-0294">Fucose metabolism</keyword>
<keyword evidence="10" id="KW-0325">Glycoprotein</keyword>
<dbReference type="GO" id="GO:0005737">
    <property type="term" value="C:cytoplasm"/>
    <property type="evidence" value="ECO:0007669"/>
    <property type="project" value="TreeGrafter"/>
</dbReference>
<evidence type="ECO:0000256" key="7">
    <source>
        <dbReference type="ARBA" id="ARBA00022968"/>
    </source>
</evidence>
<comment type="pathway">
    <text evidence="2">Glycan metabolism.</text>
</comment>
<dbReference type="PANTHER" id="PTHR31741:SF66">
    <property type="entry name" value="O-FUCOSYLTRANSFERASE 20"/>
    <property type="match status" value="1"/>
</dbReference>
<comment type="similarity">
    <text evidence="3">Belongs to the glycosyltransferase GT106 family.</text>
</comment>
<protein>
    <recommendedName>
        <fullName evidence="13">O-fucosyltransferase family protein</fullName>
    </recommendedName>
</protein>
<dbReference type="EMBL" id="AUSU01002953">
    <property type="protein sequence ID" value="EPS67731.1"/>
    <property type="molecule type" value="Genomic_DNA"/>
</dbReference>
<evidence type="ECO:0000313" key="15">
    <source>
        <dbReference type="Proteomes" id="UP000015453"/>
    </source>
</evidence>
<evidence type="ECO:0000256" key="8">
    <source>
        <dbReference type="ARBA" id="ARBA00022989"/>
    </source>
</evidence>
<evidence type="ECO:0000256" key="5">
    <source>
        <dbReference type="ARBA" id="ARBA00022679"/>
    </source>
</evidence>
<keyword evidence="8" id="KW-1133">Transmembrane helix</keyword>
<dbReference type="GO" id="GO:0016757">
    <property type="term" value="F:glycosyltransferase activity"/>
    <property type="evidence" value="ECO:0007669"/>
    <property type="project" value="UniProtKB-KW"/>
</dbReference>
<sequence>RLLKALGAPGDAAIYWAGGMPLGGEEEALSPLRKEFPNMYNKEDIASEGELEPYSNRASIMAAVDYVVCERSDVFMASHGGNMGHAIQGERAYGGHRKTIVPNKREMLPYFLNSSLPRDEFDRIVMELHVDSLGRPEIRTSKAGRDVTKYPIPECMCNDVATATTL</sequence>
<evidence type="ECO:0000256" key="2">
    <source>
        <dbReference type="ARBA" id="ARBA00004881"/>
    </source>
</evidence>
<comment type="caution">
    <text evidence="14">The sequence shown here is derived from an EMBL/GenBank/DDBJ whole genome shotgun (WGS) entry which is preliminary data.</text>
</comment>
<evidence type="ECO:0000256" key="4">
    <source>
        <dbReference type="ARBA" id="ARBA00022676"/>
    </source>
</evidence>
<accession>S8CS83</accession>
<evidence type="ECO:0000256" key="12">
    <source>
        <dbReference type="ARBA" id="ARBA00023277"/>
    </source>
</evidence>
<dbReference type="Proteomes" id="UP000015453">
    <property type="component" value="Unassembled WGS sequence"/>
</dbReference>
<dbReference type="PANTHER" id="PTHR31741">
    <property type="entry name" value="OS02G0726500 PROTEIN-RELATED"/>
    <property type="match status" value="1"/>
</dbReference>
<evidence type="ECO:0000256" key="9">
    <source>
        <dbReference type="ARBA" id="ARBA00023136"/>
    </source>
</evidence>
<keyword evidence="6" id="KW-0812">Transmembrane</keyword>
<dbReference type="AlphaFoldDB" id="S8CS83"/>
<name>S8CS83_9LAMI</name>
<keyword evidence="15" id="KW-1185">Reference proteome</keyword>
<keyword evidence="12" id="KW-0119">Carbohydrate metabolism</keyword>
<dbReference type="GO" id="GO:0006004">
    <property type="term" value="P:fucose metabolic process"/>
    <property type="evidence" value="ECO:0007669"/>
    <property type="project" value="UniProtKB-KW"/>
</dbReference>
<evidence type="ECO:0000256" key="10">
    <source>
        <dbReference type="ARBA" id="ARBA00023180"/>
    </source>
</evidence>
<feature type="non-terminal residue" evidence="14">
    <location>
        <position position="166"/>
    </location>
</feature>
<keyword evidence="4" id="KW-0328">Glycosyltransferase</keyword>
<dbReference type="GO" id="GO:0016020">
    <property type="term" value="C:membrane"/>
    <property type="evidence" value="ECO:0007669"/>
    <property type="project" value="UniProtKB-SubCell"/>
</dbReference>
<evidence type="ECO:0000256" key="11">
    <source>
        <dbReference type="ARBA" id="ARBA00023253"/>
    </source>
</evidence>